<evidence type="ECO:0000259" key="4">
    <source>
        <dbReference type="Pfam" id="PF14746"/>
    </source>
</evidence>
<dbReference type="EMBL" id="VLTO01000022">
    <property type="protein sequence ID" value="KAA0174445.1"/>
    <property type="molecule type" value="Genomic_DNA"/>
</dbReference>
<dbReference type="GO" id="GO:0007032">
    <property type="term" value="P:endosome organization"/>
    <property type="evidence" value="ECO:0007669"/>
    <property type="project" value="TreeGrafter"/>
</dbReference>
<dbReference type="PANTHER" id="PTHR31409">
    <property type="entry name" value="WASH COMPLEX SUBUNIT 4"/>
    <property type="match status" value="1"/>
</dbReference>
<dbReference type="GO" id="GO:0071203">
    <property type="term" value="C:WASH complex"/>
    <property type="evidence" value="ECO:0007669"/>
    <property type="project" value="InterPro"/>
</dbReference>
<sequence>MASAMRSVFDTQEELQDPTREHLDRMYALTREHRSRLDEVEQEVGKLPVGIPASGLAPILVATSQVERIPVYDLVESELEEINPVVRRVLVSLTAVAHECEELAATAEAEYCAPLALFGWNKADDTHDWGSGQLEEMLGRALPKLQDASNFGQRCRDVALNAMQQLAGLFDASQASSALWRGAELRGVVSRLGAMLASLLAIDLVVRGNDQLRSAWDAFQRAVQLEGAAACGDAARFRALREMVLSLDEGLMSGRLFLRALQQPYDVGSVATGDAVVPVHKNETMNKELTRRAVSLAVEAAGIAAKGNAAALPDVVGGMCVYALARTVAPPGVKPSTSEFFALWKTLDLCPVVPLFGGRAVFMADDFLREFCAIPGLADRRLRPLDPAATRATAFEKASRDLPAEAAAAARAARSWALRAGMVFAETPVGADAPPTLPNEIMQERGRLVKQAVHIAQRARLLATHFLALQFVNHGKLLKSCVLALGSLAESQKLIETTLKQYEHVIAVALPFLVKSSLARTAKHIGDATNRLSRARRGDAMATLVEVCRQLILTITDASDVLSADRCTLFSIAVSAFTQRSSYTSSSAAGEMAVVVEEATLLSSYQRLVAEATDCSFLYFVRDLLPLMIEPLALSPVRCQRLPHLIAAFTDAAAMLASTVHLPAISTRTAEAVADAAADGDAAAAAAAAAGAGGASQQRVMTRKEAEAAEAALARDPRENLVSAFDSFLRRTVLEQLVQPLCREIEADVRVQAEVSIKAEVEAYLESSFFDQTAIALHDWRTYGEMAALACTKFGLSIADHKLPMGSAETVTSGLDVLQIMRSIHIFCRRFTYNLHEQAFIERRAEAGAKHLNAVTVDSIRGSVMQHGTGMLNTTVNFAFQFLSRRCFPKIIAFLSDEHVNAILSKRRRAFQRDSKSLDGRFPYESAKEMQSEFGKFGVTRDGQTCLDAFRRVVTEVGNALGYVRMVRTAGMRQSATAVQFLPTVRDGDIISFEEHTTTGTLTGAVAASAPPEPVEGQTAEEAEEAAAAARQGTPKPLAPETVEAAKTLDDVIKNLMESFGDESNFLVRLVEMFREGQLERVSKGKEAYFADDGFAVGMAFILAVLRQERAFDSMHWFQSTKEHFSRVQTQIAKDKVRAEEAEEKARRNPRAKAAAASEHDFVLDQHISDDKPRLTRAELEASSKRQEMTEHAFEGLSFTVFAARVFFRVDDEDLERAKRASERIKAAAPRVPNASGGAAAASAAGAAAPEE</sequence>
<dbReference type="PANTHER" id="PTHR31409:SF0">
    <property type="entry name" value="WASH COMPLEX SUBUNIT 4"/>
    <property type="match status" value="1"/>
</dbReference>
<dbReference type="AlphaFoldDB" id="A0A5A8E9I8"/>
<evidence type="ECO:0008006" key="7">
    <source>
        <dbReference type="Google" id="ProtNLM"/>
    </source>
</evidence>
<organism evidence="5 6">
    <name type="scientific">Cafeteria roenbergensis</name>
    <name type="common">Marine flagellate</name>
    <dbReference type="NCBI Taxonomy" id="33653"/>
    <lineage>
        <taxon>Eukaryota</taxon>
        <taxon>Sar</taxon>
        <taxon>Stramenopiles</taxon>
        <taxon>Bigyra</taxon>
        <taxon>Opalozoa</taxon>
        <taxon>Bicosoecida</taxon>
        <taxon>Cafeteriaceae</taxon>
        <taxon>Cafeteria</taxon>
    </lineage>
</organism>
<evidence type="ECO:0000259" key="2">
    <source>
        <dbReference type="Pfam" id="PF14744"/>
    </source>
</evidence>
<evidence type="ECO:0000313" key="6">
    <source>
        <dbReference type="Proteomes" id="UP000322899"/>
    </source>
</evidence>
<evidence type="ECO:0000313" key="5">
    <source>
        <dbReference type="EMBL" id="KAA0174445.1"/>
    </source>
</evidence>
<dbReference type="InterPro" id="IPR028283">
    <property type="entry name" value="WASH-7_C"/>
</dbReference>
<gene>
    <name evidence="5" type="ORF">FNF27_04043</name>
</gene>
<feature type="domain" description="WASH complex subunit 7 C-terminal" evidence="4">
    <location>
        <begin position="1086"/>
        <end position="1209"/>
    </location>
</feature>
<name>A0A5A8E9I8_CAFRO</name>
<protein>
    <recommendedName>
        <fullName evidence="7">WASH complex subunit 4 N-terminal domain-containing protein</fullName>
    </recommendedName>
</protein>
<dbReference type="Pfam" id="PF14744">
    <property type="entry name" value="WASH-7_mid"/>
    <property type="match status" value="1"/>
</dbReference>
<feature type="region of interest" description="Disordered" evidence="1">
    <location>
        <begin position="1223"/>
        <end position="1252"/>
    </location>
</feature>
<evidence type="ECO:0000256" key="1">
    <source>
        <dbReference type="SAM" id="MobiDB-lite"/>
    </source>
</evidence>
<dbReference type="InterPro" id="IPR028191">
    <property type="entry name" value="WASH-4_N"/>
</dbReference>
<comment type="caution">
    <text evidence="5">The sequence shown here is derived from an EMBL/GenBank/DDBJ whole genome shotgun (WGS) entry which is preliminary data.</text>
</comment>
<feature type="region of interest" description="Disordered" evidence="1">
    <location>
        <begin position="1007"/>
        <end position="1036"/>
    </location>
</feature>
<reference evidence="5 6" key="1">
    <citation type="submission" date="2019-07" db="EMBL/GenBank/DDBJ databases">
        <title>Genomes of Cafeteria roenbergensis.</title>
        <authorList>
            <person name="Fischer M.G."/>
            <person name="Hackl T."/>
            <person name="Roman M."/>
        </authorList>
    </citation>
    <scope>NUCLEOTIDE SEQUENCE [LARGE SCALE GENOMIC DNA]</scope>
    <source>
        <strain evidence="5 6">E4-10P</strain>
    </source>
</reference>
<feature type="domain" description="WASH complex subunit 4 N-terminal" evidence="3">
    <location>
        <begin position="32"/>
        <end position="616"/>
    </location>
</feature>
<dbReference type="GO" id="GO:0005768">
    <property type="term" value="C:endosome"/>
    <property type="evidence" value="ECO:0007669"/>
    <property type="project" value="TreeGrafter"/>
</dbReference>
<dbReference type="InterPro" id="IPR028282">
    <property type="entry name" value="WASH-7_central"/>
</dbReference>
<feature type="compositionally biased region" description="Low complexity" evidence="1">
    <location>
        <begin position="1235"/>
        <end position="1252"/>
    </location>
</feature>
<accession>A0A5A8E9I8</accession>
<dbReference type="InterPro" id="IPR027307">
    <property type="entry name" value="WASH7"/>
</dbReference>
<evidence type="ECO:0000259" key="3">
    <source>
        <dbReference type="Pfam" id="PF14745"/>
    </source>
</evidence>
<dbReference type="Proteomes" id="UP000322899">
    <property type="component" value="Unassembled WGS sequence"/>
</dbReference>
<feature type="domain" description="WASH complex subunit 7 central" evidence="2">
    <location>
        <begin position="755"/>
        <end position="985"/>
    </location>
</feature>
<dbReference type="Pfam" id="PF14745">
    <property type="entry name" value="WASH-4_N"/>
    <property type="match status" value="1"/>
</dbReference>
<proteinExistence type="predicted"/>
<dbReference type="OrthoDB" id="10261210at2759"/>
<dbReference type="GO" id="GO:0016197">
    <property type="term" value="P:endosomal transport"/>
    <property type="evidence" value="ECO:0007669"/>
    <property type="project" value="TreeGrafter"/>
</dbReference>
<dbReference type="Pfam" id="PF14746">
    <property type="entry name" value="WASH-7_C"/>
    <property type="match status" value="1"/>
</dbReference>